<gene>
    <name evidence="3" type="ORF">CS533_12745</name>
</gene>
<dbReference type="RefSeq" id="WP_032896757.1">
    <property type="nucleotide sequence ID" value="NZ_CABHPT010000004.1"/>
</dbReference>
<dbReference type="GeneID" id="89598695"/>
<proteinExistence type="predicted"/>
<keyword evidence="2" id="KW-0812">Transmembrane</keyword>
<dbReference type="Pfam" id="PF05137">
    <property type="entry name" value="PilN"/>
    <property type="match status" value="1"/>
</dbReference>
<accession>A0A2G4U120</accession>
<dbReference type="EMBL" id="PEHN01000012">
    <property type="protein sequence ID" value="PHZ27035.1"/>
    <property type="molecule type" value="Genomic_DNA"/>
</dbReference>
<reference evidence="3 4" key="1">
    <citation type="submission" date="2017-10" db="EMBL/GenBank/DDBJ databases">
        <authorList>
            <person name="Banno H."/>
            <person name="Chua N.-H."/>
        </authorList>
    </citation>
    <scope>NUCLEOTIDE SEQUENCE [LARGE SCALE GENOMIC DNA]</scope>
    <source>
        <strain evidence="3 4">SCPM-O-B-7607</strain>
    </source>
</reference>
<feature type="coiled-coil region" evidence="1">
    <location>
        <begin position="64"/>
        <end position="91"/>
    </location>
</feature>
<evidence type="ECO:0000313" key="3">
    <source>
        <dbReference type="EMBL" id="PHZ27035.1"/>
    </source>
</evidence>
<evidence type="ECO:0000313" key="4">
    <source>
        <dbReference type="Proteomes" id="UP000229378"/>
    </source>
</evidence>
<keyword evidence="2" id="KW-1133">Transmembrane helix</keyword>
<sequence>MYQVNFSLWRTEHLLARYRFWRNAGLCQCSLLVITLVIALIQSHGVQTRQQGSLLELTQQQGALSQHYQEVQHAMAQLQQTEQRVQIYRQAHQSARRYTTLLQQLSQQIPDSCWLISLMPQGDRLLFEVISQEYAAINHFLVQLGRQSLLANVQLQKIAQQDDGNFRFAVWADWQSGEANHE</sequence>
<organism evidence="3 4">
    <name type="scientific">Yersinia bercovieri</name>
    <dbReference type="NCBI Taxonomy" id="634"/>
    <lineage>
        <taxon>Bacteria</taxon>
        <taxon>Pseudomonadati</taxon>
        <taxon>Pseudomonadota</taxon>
        <taxon>Gammaproteobacteria</taxon>
        <taxon>Enterobacterales</taxon>
        <taxon>Yersiniaceae</taxon>
        <taxon>Yersinia</taxon>
    </lineage>
</organism>
<feature type="transmembrane region" description="Helical" evidence="2">
    <location>
        <begin position="20"/>
        <end position="41"/>
    </location>
</feature>
<comment type="caution">
    <text evidence="3">The sequence shown here is derived from an EMBL/GenBank/DDBJ whole genome shotgun (WGS) entry which is preliminary data.</text>
</comment>
<dbReference type="PANTHER" id="PTHR40278:SF1">
    <property type="entry name" value="DNA UTILIZATION PROTEIN HOFN"/>
    <property type="match status" value="1"/>
</dbReference>
<protein>
    <submittedName>
        <fullName evidence="3">Pilus assembly protein PilN</fullName>
    </submittedName>
</protein>
<dbReference type="AlphaFoldDB" id="A0A2G4U120"/>
<dbReference type="InterPro" id="IPR052534">
    <property type="entry name" value="Extracell_DNA_Util/SecSys_Comp"/>
</dbReference>
<keyword evidence="1" id="KW-0175">Coiled coil</keyword>
<dbReference type="InterPro" id="IPR007813">
    <property type="entry name" value="PilN"/>
</dbReference>
<keyword evidence="2" id="KW-0472">Membrane</keyword>
<name>A0A2G4U120_YERBE</name>
<dbReference type="PANTHER" id="PTHR40278">
    <property type="entry name" value="DNA UTILIZATION PROTEIN HOFN"/>
    <property type="match status" value="1"/>
</dbReference>
<dbReference type="Proteomes" id="UP000229378">
    <property type="component" value="Unassembled WGS sequence"/>
</dbReference>
<evidence type="ECO:0000256" key="2">
    <source>
        <dbReference type="SAM" id="Phobius"/>
    </source>
</evidence>
<evidence type="ECO:0000256" key="1">
    <source>
        <dbReference type="SAM" id="Coils"/>
    </source>
</evidence>